<gene>
    <name evidence="2" type="ORF">BU26DRAFT_568772</name>
</gene>
<dbReference type="Pfam" id="PF20150">
    <property type="entry name" value="2EXR"/>
    <property type="match status" value="1"/>
</dbReference>
<keyword evidence="3" id="KW-1185">Reference proteome</keyword>
<reference evidence="2" key="1">
    <citation type="journal article" date="2020" name="Stud. Mycol.">
        <title>101 Dothideomycetes genomes: a test case for predicting lifestyles and emergence of pathogens.</title>
        <authorList>
            <person name="Haridas S."/>
            <person name="Albert R."/>
            <person name="Binder M."/>
            <person name="Bloem J."/>
            <person name="Labutti K."/>
            <person name="Salamov A."/>
            <person name="Andreopoulos B."/>
            <person name="Baker S."/>
            <person name="Barry K."/>
            <person name="Bills G."/>
            <person name="Bluhm B."/>
            <person name="Cannon C."/>
            <person name="Castanera R."/>
            <person name="Culley D."/>
            <person name="Daum C."/>
            <person name="Ezra D."/>
            <person name="Gonzalez J."/>
            <person name="Henrissat B."/>
            <person name="Kuo A."/>
            <person name="Liang C."/>
            <person name="Lipzen A."/>
            <person name="Lutzoni F."/>
            <person name="Magnuson J."/>
            <person name="Mondo S."/>
            <person name="Nolan M."/>
            <person name="Ohm R."/>
            <person name="Pangilinan J."/>
            <person name="Park H.-J."/>
            <person name="Ramirez L."/>
            <person name="Alfaro M."/>
            <person name="Sun H."/>
            <person name="Tritt A."/>
            <person name="Yoshinaga Y."/>
            <person name="Zwiers L.-H."/>
            <person name="Turgeon B."/>
            <person name="Goodwin S."/>
            <person name="Spatafora J."/>
            <person name="Crous P."/>
            <person name="Grigoriev I."/>
        </authorList>
    </citation>
    <scope>NUCLEOTIDE SEQUENCE</scope>
    <source>
        <strain evidence="2">CBS 122368</strain>
    </source>
</reference>
<dbReference type="InterPro" id="IPR045518">
    <property type="entry name" value="2EXR"/>
</dbReference>
<evidence type="ECO:0000313" key="3">
    <source>
        <dbReference type="Proteomes" id="UP000800094"/>
    </source>
</evidence>
<dbReference type="RefSeq" id="XP_033679776.1">
    <property type="nucleotide sequence ID" value="XM_033833803.1"/>
</dbReference>
<evidence type="ECO:0000259" key="1">
    <source>
        <dbReference type="Pfam" id="PF20150"/>
    </source>
</evidence>
<organism evidence="2 3">
    <name type="scientific">Trematosphaeria pertusa</name>
    <dbReference type="NCBI Taxonomy" id="390896"/>
    <lineage>
        <taxon>Eukaryota</taxon>
        <taxon>Fungi</taxon>
        <taxon>Dikarya</taxon>
        <taxon>Ascomycota</taxon>
        <taxon>Pezizomycotina</taxon>
        <taxon>Dothideomycetes</taxon>
        <taxon>Pleosporomycetidae</taxon>
        <taxon>Pleosporales</taxon>
        <taxon>Massarineae</taxon>
        <taxon>Trematosphaeriaceae</taxon>
        <taxon>Trematosphaeria</taxon>
    </lineage>
</organism>
<dbReference type="AlphaFoldDB" id="A0A6A6I496"/>
<feature type="domain" description="2EXR" evidence="1">
    <location>
        <begin position="7"/>
        <end position="120"/>
    </location>
</feature>
<name>A0A6A6I496_9PLEO</name>
<dbReference type="GeneID" id="54587133"/>
<dbReference type="EMBL" id="ML987202">
    <property type="protein sequence ID" value="KAF2244772.1"/>
    <property type="molecule type" value="Genomic_DNA"/>
</dbReference>
<sequence>MADAHSFPQFDRLPTELKFAIIEITIKSYLRERIRTVTITISSKNGELMAKVPPLPSILYVDRLFRSEALRLLRPESTRKATLMKLFSSTFNSALPLNTHVPTLATWADPQVVFDPKRETLEFDLRSLSRDDPQHTAKQWLARLSTGLRSRVTMVQFSVENQPLLRYDEGLKLNTYENVPKLLSICVIEEEACMHTLHEGQCHVVYSIYRLRSHVDTSMVPYCTYYFFPSIEAGRQRDMRFWLSLCRETRPLLIARG</sequence>
<evidence type="ECO:0000313" key="2">
    <source>
        <dbReference type="EMBL" id="KAF2244772.1"/>
    </source>
</evidence>
<proteinExistence type="predicted"/>
<accession>A0A6A6I496</accession>
<dbReference type="Proteomes" id="UP000800094">
    <property type="component" value="Unassembled WGS sequence"/>
</dbReference>
<protein>
    <recommendedName>
        <fullName evidence="1">2EXR domain-containing protein</fullName>
    </recommendedName>
</protein>